<keyword evidence="2" id="KW-1185">Reference proteome</keyword>
<sequence length="196" mass="22212">MYTTLEVVNGCLASMGEAPLSSIVEPHAMKGAALAELNRANRTVQSKGRWFNTEEVTLKPDSVNSWITLAGDCLKFQSGSSTSIAKPYLVQRGSRLYDLRNRTYVLTEEVSGIMVRLVPFEELPPVAADYIGTMAVLRFQSNFDADNNKRQELTQDNVRAKIEFNAEDIRQRRVNFLDSNRSIARIRQHNTNTLRW</sequence>
<name>A0A384V0U6_9CAUD</name>
<protein>
    <submittedName>
        <fullName evidence="1">Tail tubular protein A</fullName>
    </submittedName>
</protein>
<gene>
    <name evidence="1" type="ORF">P26059B_0010</name>
</gene>
<reference evidence="1 2" key="1">
    <citation type="journal article" date="2018" name="Sci. Rep.">
        <title>Genomic and ecological study of two distinctive freshwater bacteriophages infecting a Comamonadaceae bacterium.</title>
        <authorList>
            <person name="Moon K."/>
            <person name="Kang I."/>
            <person name="Kim S."/>
            <person name="Kim S.J."/>
            <person name="Cho J.C."/>
        </authorList>
    </citation>
    <scope>NUCLEOTIDE SEQUENCE [LARGE SCALE GENOMIC DNA]</scope>
</reference>
<dbReference type="EMBL" id="KY981272">
    <property type="protein sequence ID" value="ASJ79286.1"/>
    <property type="molecule type" value="Genomic_DNA"/>
</dbReference>
<organism evidence="1 2">
    <name type="scientific">Curvibacter phage P26059B</name>
    <dbReference type="NCBI Taxonomy" id="1983784"/>
    <lineage>
        <taxon>Viruses</taxon>
        <taxon>Duplodnaviria</taxon>
        <taxon>Heunggongvirae</taxon>
        <taxon>Uroviricota</taxon>
        <taxon>Caudoviricetes</taxon>
        <taxon>Autographivirales</taxon>
        <taxon>Autonotataviridae</taxon>
        <taxon>Kalppathivirus</taxon>
        <taxon>Kalppathivirus P26059B</taxon>
    </lineage>
</organism>
<dbReference type="Proteomes" id="UP000261817">
    <property type="component" value="Segment"/>
</dbReference>
<evidence type="ECO:0000313" key="1">
    <source>
        <dbReference type="EMBL" id="ASJ79286.1"/>
    </source>
</evidence>
<dbReference type="InterPro" id="IPR033767">
    <property type="entry name" value="Tail_Gp11"/>
</dbReference>
<accession>A0A384V0U6</accession>
<proteinExistence type="predicted"/>
<evidence type="ECO:0000313" key="2">
    <source>
        <dbReference type="Proteomes" id="UP000261817"/>
    </source>
</evidence>
<dbReference type="Pfam" id="PF17212">
    <property type="entry name" value="Tube"/>
    <property type="match status" value="1"/>
</dbReference>